<reference evidence="2" key="1">
    <citation type="journal article" date="2020" name="Stud. Mycol.">
        <title>101 Dothideomycetes genomes: a test case for predicting lifestyles and emergence of pathogens.</title>
        <authorList>
            <person name="Haridas S."/>
            <person name="Albert R."/>
            <person name="Binder M."/>
            <person name="Bloem J."/>
            <person name="Labutti K."/>
            <person name="Salamov A."/>
            <person name="Andreopoulos B."/>
            <person name="Baker S."/>
            <person name="Barry K."/>
            <person name="Bills G."/>
            <person name="Bluhm B."/>
            <person name="Cannon C."/>
            <person name="Castanera R."/>
            <person name="Culley D."/>
            <person name="Daum C."/>
            <person name="Ezra D."/>
            <person name="Gonzalez J."/>
            <person name="Henrissat B."/>
            <person name="Kuo A."/>
            <person name="Liang C."/>
            <person name="Lipzen A."/>
            <person name="Lutzoni F."/>
            <person name="Magnuson J."/>
            <person name="Mondo S."/>
            <person name="Nolan M."/>
            <person name="Ohm R."/>
            <person name="Pangilinan J."/>
            <person name="Park H.-J."/>
            <person name="Ramirez L."/>
            <person name="Alfaro M."/>
            <person name="Sun H."/>
            <person name="Tritt A."/>
            <person name="Yoshinaga Y."/>
            <person name="Zwiers L.-H."/>
            <person name="Turgeon B."/>
            <person name="Goodwin S."/>
            <person name="Spatafora J."/>
            <person name="Crous P."/>
            <person name="Grigoriev I."/>
        </authorList>
    </citation>
    <scope>NUCLEOTIDE SEQUENCE</scope>
    <source>
        <strain evidence="2">CBS 690.94</strain>
    </source>
</reference>
<feature type="compositionally biased region" description="Acidic residues" evidence="1">
    <location>
        <begin position="309"/>
        <end position="324"/>
    </location>
</feature>
<sequence length="345" mass="38902">MSELVVSPFTPQPIASTEPANLVHESKIPPIASKVRNQLAHQQIGATPVSLSFALPTSLAFFKRLTWELSPATGPDIDHTTATAIATHIPTLKTDAIQSALCLGVGHTGVTDATKDQYPHLYVVFPHRQRPIDEDFWRLWHTEIFKPAFDEAWISSRLVVVYEDAGLQWTTEKAAPTAEQVLDRFYNVPQYRRYRPQTSEWPKWVDSWEFSEAQDRYTLSKGSEGGFSDARARVFDEAWKAMRDMLKGGDEPRDMSDPILLAVWKKTVEVQEPVSDDTLVKSVGKEWDVYVDSRFVEQGMFVVHVEGQGEQDVEPDEEPEDSGEDSPSGWEPSLQGVLQWAWSTG</sequence>
<proteinExistence type="predicted"/>
<evidence type="ECO:0000313" key="2">
    <source>
        <dbReference type="EMBL" id="KAF2437872.1"/>
    </source>
</evidence>
<organism evidence="2 3">
    <name type="scientific">Karstenula rhodostoma CBS 690.94</name>
    <dbReference type="NCBI Taxonomy" id="1392251"/>
    <lineage>
        <taxon>Eukaryota</taxon>
        <taxon>Fungi</taxon>
        <taxon>Dikarya</taxon>
        <taxon>Ascomycota</taxon>
        <taxon>Pezizomycotina</taxon>
        <taxon>Dothideomycetes</taxon>
        <taxon>Pleosporomycetidae</taxon>
        <taxon>Pleosporales</taxon>
        <taxon>Massarineae</taxon>
        <taxon>Didymosphaeriaceae</taxon>
        <taxon>Karstenula</taxon>
    </lineage>
</organism>
<keyword evidence="3" id="KW-1185">Reference proteome</keyword>
<feature type="region of interest" description="Disordered" evidence="1">
    <location>
        <begin position="308"/>
        <end position="335"/>
    </location>
</feature>
<dbReference type="OrthoDB" id="3774700at2759"/>
<comment type="caution">
    <text evidence="2">The sequence shown here is derived from an EMBL/GenBank/DDBJ whole genome shotgun (WGS) entry which is preliminary data.</text>
</comment>
<gene>
    <name evidence="2" type="ORF">P171DRAFT_526644</name>
</gene>
<dbReference type="AlphaFoldDB" id="A0A9P4U6C9"/>
<dbReference type="EMBL" id="MU001514">
    <property type="protein sequence ID" value="KAF2437872.1"/>
    <property type="molecule type" value="Genomic_DNA"/>
</dbReference>
<protein>
    <submittedName>
        <fullName evidence="2">Uncharacterized protein</fullName>
    </submittedName>
</protein>
<accession>A0A9P4U6C9</accession>
<evidence type="ECO:0000256" key="1">
    <source>
        <dbReference type="SAM" id="MobiDB-lite"/>
    </source>
</evidence>
<dbReference type="Proteomes" id="UP000799764">
    <property type="component" value="Unassembled WGS sequence"/>
</dbReference>
<evidence type="ECO:0000313" key="3">
    <source>
        <dbReference type="Proteomes" id="UP000799764"/>
    </source>
</evidence>
<name>A0A9P4U6C9_9PLEO</name>